<evidence type="ECO:0000313" key="6">
    <source>
        <dbReference type="EMBL" id="GHO48381.1"/>
    </source>
</evidence>
<dbReference type="InterPro" id="IPR011990">
    <property type="entry name" value="TPR-like_helical_dom_sf"/>
</dbReference>
<dbReference type="PRINTS" id="PR00038">
    <property type="entry name" value="HTHLUXR"/>
</dbReference>
<dbReference type="SMART" id="SM00421">
    <property type="entry name" value="HTH_LUXR"/>
    <property type="match status" value="1"/>
</dbReference>
<gene>
    <name evidence="6" type="ORF">KSX_65440</name>
</gene>
<dbReference type="InterPro" id="IPR036388">
    <property type="entry name" value="WH-like_DNA-bd_sf"/>
</dbReference>
<accession>A0A8J3I462</accession>
<keyword evidence="1" id="KW-0805">Transcription regulation</keyword>
<evidence type="ECO:0000313" key="7">
    <source>
        <dbReference type="Proteomes" id="UP000612362"/>
    </source>
</evidence>
<dbReference type="InterPro" id="IPR041617">
    <property type="entry name" value="TPR_MalT"/>
</dbReference>
<name>A0A8J3I462_9CHLR</name>
<feature type="domain" description="HTH luxR-type" evidence="5">
    <location>
        <begin position="988"/>
        <end position="1053"/>
    </location>
</feature>
<reference evidence="6" key="1">
    <citation type="submission" date="2020-10" db="EMBL/GenBank/DDBJ databases">
        <title>Taxonomic study of unclassified bacteria belonging to the class Ktedonobacteria.</title>
        <authorList>
            <person name="Yabe S."/>
            <person name="Wang C.M."/>
            <person name="Zheng Y."/>
            <person name="Sakai Y."/>
            <person name="Cavaletti L."/>
            <person name="Monciardini P."/>
            <person name="Donadio S."/>
        </authorList>
    </citation>
    <scope>NUCLEOTIDE SEQUENCE</scope>
    <source>
        <strain evidence="6">SOSP1-1</strain>
    </source>
</reference>
<dbReference type="Pfam" id="PF00196">
    <property type="entry name" value="GerE"/>
    <property type="match status" value="1"/>
</dbReference>
<dbReference type="InterPro" id="IPR016032">
    <property type="entry name" value="Sig_transdc_resp-reg_C-effctor"/>
</dbReference>
<evidence type="ECO:0000256" key="2">
    <source>
        <dbReference type="ARBA" id="ARBA00023125"/>
    </source>
</evidence>
<dbReference type="GO" id="GO:0003677">
    <property type="term" value="F:DNA binding"/>
    <property type="evidence" value="ECO:0007669"/>
    <property type="project" value="UniProtKB-KW"/>
</dbReference>
<keyword evidence="2" id="KW-0238">DNA-binding</keyword>
<keyword evidence="3" id="KW-0804">Transcription</keyword>
<protein>
    <submittedName>
        <fullName evidence="6">LuxR family transcriptional regulator</fullName>
    </submittedName>
</protein>
<dbReference type="SUPFAM" id="SSF52540">
    <property type="entry name" value="P-loop containing nucleoside triphosphate hydrolases"/>
    <property type="match status" value="1"/>
</dbReference>
<dbReference type="RefSeq" id="WP_220197598.1">
    <property type="nucleotide sequence ID" value="NZ_BNJF01000004.1"/>
</dbReference>
<dbReference type="SUPFAM" id="SSF46894">
    <property type="entry name" value="C-terminal effector domain of the bipartite response regulators"/>
    <property type="match status" value="1"/>
</dbReference>
<dbReference type="InterPro" id="IPR000792">
    <property type="entry name" value="Tscrpt_reg_LuxR_C"/>
</dbReference>
<organism evidence="6 7">
    <name type="scientific">Ktedonospora formicarum</name>
    <dbReference type="NCBI Taxonomy" id="2778364"/>
    <lineage>
        <taxon>Bacteria</taxon>
        <taxon>Bacillati</taxon>
        <taxon>Chloroflexota</taxon>
        <taxon>Ktedonobacteria</taxon>
        <taxon>Ktedonobacterales</taxon>
        <taxon>Ktedonobacteraceae</taxon>
        <taxon>Ktedonospora</taxon>
    </lineage>
</organism>
<sequence>MPKRTRYLLIWSEETGRYELQERDSNTHTPFQEDEKWWRSWLTQQKSFAFQGRQGHITLLKEARKRGTDYWYAYRSQNRQTSKKYAGRTADLTIALLEELAESFINQTVPHKVGTPEPGLPKVNLKVDLQVEIPHPSPPYETTALEPKFRTPRLQATLVARERLWDRLDMGLQSKLILVCAPAGFGKTTLVSQWLNERCVTTIPVAWLSLDEGDNDPLRFWRSIITACQRFHPHIGHASLALLSPTLSPSLGFQPLETILTSFLNELARNTCTGIIILEEYHLITETRLHETLTFFLNHLPPDMHIIMLTRSRPAFPLVNWQARGELCEIQSAELRFSPEETRSFFQQTLFPSLPIPLSDELLHQINARVEGWAAGLRLLTLSIQSRSQQAKFEHVLKSFAGNQRSLQEYFVTEVLNVQSPKIQHFLLRTSILTTLTASLCDALLGRHDSQLLLEKVEQAGLFLEALDGSEAWYRYHALFAEAMRAEAQHLLDKETYRSLYLKASLWYEQQNLYTEAIETAFQAQDIGRVTILIEHLLETSENFVFGRSIFQRAPEFHTLRRWLEQLPEEVMSAHPLLCLGHAEAILFVAIMRQSAPLPPAMQQLEKALQMAENGWRHSGNQARLGEVLAFRAMVLRQPGAMHEAASYARQALALLPAEAVASRMMSRWFVGMGEQEEGNLNTALEAFLEVQAFCEALGHAPIKRANTVWLSGLYYALGELQQAAESYRQLLDEARLAEDIDDICDALLGLAQLSYEWNELATAEQQARDAFDLAQQLNNSELQVQATLILAHVELAYGDFSVAQRRCIAQLTSLPAALPQRSRLMRELQAMQAQLALAQDDFVAFERIWGNLTPVHELPHSQRNRETLLQARWLLRQDQAEAALDLLETMLPQAQLEGRTGTVWEIQLCMTLTHAALKHLPTARQQLQSLLTHIHAAGYIRLFLNEGEPLAALLQSLLPIVRGGAQRAMLKRLLHAFAQQRSTTESESLLLEPLSTQEQRVLHLLASGHSNPDIARRLTVSVNTVKVQVQSIYRKLKVNNRVEASEVARTLNLLS</sequence>
<dbReference type="Pfam" id="PF17874">
    <property type="entry name" value="TPR_MalT"/>
    <property type="match status" value="1"/>
</dbReference>
<dbReference type="PROSITE" id="PS50043">
    <property type="entry name" value="HTH_LUXR_2"/>
    <property type="match status" value="1"/>
</dbReference>
<dbReference type="AlphaFoldDB" id="A0A8J3I462"/>
<dbReference type="GO" id="GO:0006355">
    <property type="term" value="P:regulation of DNA-templated transcription"/>
    <property type="evidence" value="ECO:0007669"/>
    <property type="project" value="InterPro"/>
</dbReference>
<keyword evidence="4" id="KW-0175">Coiled coil</keyword>
<evidence type="ECO:0000256" key="3">
    <source>
        <dbReference type="ARBA" id="ARBA00023163"/>
    </source>
</evidence>
<evidence type="ECO:0000256" key="1">
    <source>
        <dbReference type="ARBA" id="ARBA00023015"/>
    </source>
</evidence>
<evidence type="ECO:0000256" key="4">
    <source>
        <dbReference type="SAM" id="Coils"/>
    </source>
</evidence>
<dbReference type="EMBL" id="BNJF01000004">
    <property type="protein sequence ID" value="GHO48381.1"/>
    <property type="molecule type" value="Genomic_DNA"/>
</dbReference>
<dbReference type="CDD" id="cd06170">
    <property type="entry name" value="LuxR_C_like"/>
    <property type="match status" value="1"/>
</dbReference>
<keyword evidence="7" id="KW-1185">Reference proteome</keyword>
<dbReference type="SUPFAM" id="SSF48452">
    <property type="entry name" value="TPR-like"/>
    <property type="match status" value="1"/>
</dbReference>
<dbReference type="Gene3D" id="1.25.40.10">
    <property type="entry name" value="Tetratricopeptide repeat domain"/>
    <property type="match status" value="1"/>
</dbReference>
<comment type="caution">
    <text evidence="6">The sequence shown here is derived from an EMBL/GenBank/DDBJ whole genome shotgun (WGS) entry which is preliminary data.</text>
</comment>
<dbReference type="Gene3D" id="1.10.10.10">
    <property type="entry name" value="Winged helix-like DNA-binding domain superfamily/Winged helix DNA-binding domain"/>
    <property type="match status" value="1"/>
</dbReference>
<dbReference type="PROSITE" id="PS00622">
    <property type="entry name" value="HTH_LUXR_1"/>
    <property type="match status" value="1"/>
</dbReference>
<dbReference type="PANTHER" id="PTHR44688:SF16">
    <property type="entry name" value="DNA-BINDING TRANSCRIPTIONAL ACTIVATOR DEVR_DOSR"/>
    <property type="match status" value="1"/>
</dbReference>
<dbReference type="InterPro" id="IPR059106">
    <property type="entry name" value="WHD_MalT"/>
</dbReference>
<dbReference type="PANTHER" id="PTHR44688">
    <property type="entry name" value="DNA-BINDING TRANSCRIPTIONAL ACTIVATOR DEVR_DOSR"/>
    <property type="match status" value="1"/>
</dbReference>
<dbReference type="Gene3D" id="3.40.50.300">
    <property type="entry name" value="P-loop containing nucleotide triphosphate hydrolases"/>
    <property type="match status" value="1"/>
</dbReference>
<dbReference type="Pfam" id="PF25873">
    <property type="entry name" value="WHD_MalT"/>
    <property type="match status" value="1"/>
</dbReference>
<feature type="coiled-coil region" evidence="4">
    <location>
        <begin position="718"/>
        <end position="781"/>
    </location>
</feature>
<dbReference type="Proteomes" id="UP000612362">
    <property type="component" value="Unassembled WGS sequence"/>
</dbReference>
<dbReference type="InterPro" id="IPR027417">
    <property type="entry name" value="P-loop_NTPase"/>
</dbReference>
<proteinExistence type="predicted"/>
<evidence type="ECO:0000259" key="5">
    <source>
        <dbReference type="PROSITE" id="PS50043"/>
    </source>
</evidence>